<dbReference type="AlphaFoldDB" id="A0AA96F3C2"/>
<dbReference type="Proteomes" id="UP001304125">
    <property type="component" value="Chromosome"/>
</dbReference>
<dbReference type="CDD" id="cd07505">
    <property type="entry name" value="HAD_BPGM-like"/>
    <property type="match status" value="1"/>
</dbReference>
<keyword evidence="2" id="KW-1185">Reference proteome</keyword>
<dbReference type="InterPro" id="IPR006439">
    <property type="entry name" value="HAD-SF_hydro_IA"/>
</dbReference>
<evidence type="ECO:0000313" key="1">
    <source>
        <dbReference type="EMBL" id="WNM23196.1"/>
    </source>
</evidence>
<dbReference type="Gene3D" id="1.10.150.240">
    <property type="entry name" value="Putative phosphatase, domain 2"/>
    <property type="match status" value="1"/>
</dbReference>
<dbReference type="InterPro" id="IPR023198">
    <property type="entry name" value="PGP-like_dom2"/>
</dbReference>
<dbReference type="EMBL" id="CP134879">
    <property type="protein sequence ID" value="WNM23196.1"/>
    <property type="molecule type" value="Genomic_DNA"/>
</dbReference>
<dbReference type="Gene3D" id="3.40.50.1000">
    <property type="entry name" value="HAD superfamily/HAD-like"/>
    <property type="match status" value="1"/>
</dbReference>
<dbReference type="NCBIfam" id="TIGR01509">
    <property type="entry name" value="HAD-SF-IA-v3"/>
    <property type="match status" value="1"/>
</dbReference>
<organism evidence="1 2">
    <name type="scientific">Demequina capsici</name>
    <dbReference type="NCBI Taxonomy" id="3075620"/>
    <lineage>
        <taxon>Bacteria</taxon>
        <taxon>Bacillati</taxon>
        <taxon>Actinomycetota</taxon>
        <taxon>Actinomycetes</taxon>
        <taxon>Micrococcales</taxon>
        <taxon>Demequinaceae</taxon>
        <taxon>Demequina</taxon>
    </lineage>
</organism>
<dbReference type="PANTHER" id="PTHR18901">
    <property type="entry name" value="2-DEOXYGLUCOSE-6-PHOSPHATE PHOSPHATASE 2"/>
    <property type="match status" value="1"/>
</dbReference>
<dbReference type="InterPro" id="IPR041492">
    <property type="entry name" value="HAD_2"/>
</dbReference>
<protein>
    <submittedName>
        <fullName evidence="1">HAD family phosphatase</fullName>
    </submittedName>
</protein>
<proteinExistence type="predicted"/>
<dbReference type="SFLD" id="SFLDS00003">
    <property type="entry name" value="Haloacid_Dehalogenase"/>
    <property type="match status" value="1"/>
</dbReference>
<gene>
    <name evidence="1" type="ORF">RN606_07410</name>
</gene>
<reference evidence="1 2" key="1">
    <citation type="submission" date="2023-09" db="EMBL/GenBank/DDBJ databases">
        <title>Demequina sp. a novel bacteria isolated from Capsicum annuum.</title>
        <authorList>
            <person name="Humaira Z."/>
            <person name="Lee J."/>
            <person name="Cho D."/>
        </authorList>
    </citation>
    <scope>NUCLEOTIDE SEQUENCE [LARGE SCALE GENOMIC DNA]</scope>
    <source>
        <strain evidence="1 2">OYTSA14</strain>
    </source>
</reference>
<dbReference type="RefSeq" id="WP_313495910.1">
    <property type="nucleotide sequence ID" value="NZ_CP134879.1"/>
</dbReference>
<dbReference type="InterPro" id="IPR023214">
    <property type="entry name" value="HAD_sf"/>
</dbReference>
<name>A0AA96F3C2_9MICO</name>
<accession>A0AA96F3C2</accession>
<dbReference type="SFLD" id="SFLDG01129">
    <property type="entry name" value="C1.5:_HAD__Beta-PGM__Phosphata"/>
    <property type="match status" value="1"/>
</dbReference>
<sequence>MNPHDSDPAAVLWDMDGTLIDSEPYWIAAEKALATRFGVVWTDEDGLGLVGRSLPDSAQILAARGIALAPTQIIDFLVASVADDMTRRVPWQDDARRLLDEVVSAGIPCALVTMSYTRLAEAFQARVPEAFQVVVAGDEVERGKPDPEAYLLAARRLGVDITECVAIEDSRSGVRSAAASGAHTLAVRRLTALEEIDGVSRFRSLERVDLGTLRSIRAGVVIDELEDAAELS</sequence>
<evidence type="ECO:0000313" key="2">
    <source>
        <dbReference type="Proteomes" id="UP001304125"/>
    </source>
</evidence>
<dbReference type="SUPFAM" id="SSF56784">
    <property type="entry name" value="HAD-like"/>
    <property type="match status" value="1"/>
</dbReference>
<dbReference type="InterPro" id="IPR036412">
    <property type="entry name" value="HAD-like_sf"/>
</dbReference>
<dbReference type="Pfam" id="PF13419">
    <property type="entry name" value="HAD_2"/>
    <property type="match status" value="1"/>
</dbReference>
<dbReference type="PRINTS" id="PR00413">
    <property type="entry name" value="HADHALOGNASE"/>
</dbReference>
<dbReference type="PANTHER" id="PTHR18901:SF38">
    <property type="entry name" value="PSEUDOURIDINE-5'-PHOSPHATASE"/>
    <property type="match status" value="1"/>
</dbReference>